<dbReference type="Proteomes" id="UP000320390">
    <property type="component" value="Chromosome"/>
</dbReference>
<accession>A0A518ERA8</accession>
<name>A0A518ERA8_9BACT</name>
<feature type="region of interest" description="Disordered" evidence="1">
    <location>
        <begin position="92"/>
        <end position="128"/>
    </location>
</feature>
<reference evidence="2 3" key="1">
    <citation type="submission" date="2019-02" db="EMBL/GenBank/DDBJ databases">
        <title>Deep-cultivation of Planctomycetes and their phenomic and genomic characterization uncovers novel biology.</title>
        <authorList>
            <person name="Wiegand S."/>
            <person name="Jogler M."/>
            <person name="Boedeker C."/>
            <person name="Pinto D."/>
            <person name="Vollmers J."/>
            <person name="Rivas-Marin E."/>
            <person name="Kohn T."/>
            <person name="Peeters S.H."/>
            <person name="Heuer A."/>
            <person name="Rast P."/>
            <person name="Oberbeckmann S."/>
            <person name="Bunk B."/>
            <person name="Jeske O."/>
            <person name="Meyerdierks A."/>
            <person name="Storesund J.E."/>
            <person name="Kallscheuer N."/>
            <person name="Luecker S."/>
            <person name="Lage O.M."/>
            <person name="Pohl T."/>
            <person name="Merkel B.J."/>
            <person name="Hornburger P."/>
            <person name="Mueller R.-W."/>
            <person name="Bruemmer F."/>
            <person name="Labrenz M."/>
            <person name="Spormann A.M."/>
            <person name="Op den Camp H."/>
            <person name="Overmann J."/>
            <person name="Amann R."/>
            <person name="Jetten M.S.M."/>
            <person name="Mascher T."/>
            <person name="Medema M.H."/>
            <person name="Devos D.P."/>
            <person name="Kaster A.-K."/>
            <person name="Ovreas L."/>
            <person name="Rohde M."/>
            <person name="Galperin M.Y."/>
            <person name="Jogler C."/>
        </authorList>
    </citation>
    <scope>NUCLEOTIDE SEQUENCE [LARGE SCALE GENOMIC DNA]</scope>
    <source>
        <strain evidence="2 3">Poly30</strain>
    </source>
</reference>
<gene>
    <name evidence="2" type="ORF">Poly30_21330</name>
</gene>
<evidence type="ECO:0000313" key="3">
    <source>
        <dbReference type="Proteomes" id="UP000320390"/>
    </source>
</evidence>
<feature type="region of interest" description="Disordered" evidence="1">
    <location>
        <begin position="1"/>
        <end position="67"/>
    </location>
</feature>
<keyword evidence="3" id="KW-1185">Reference proteome</keyword>
<protein>
    <submittedName>
        <fullName evidence="2">Uncharacterized protein</fullName>
    </submittedName>
</protein>
<sequence length="204" mass="21576">MPGPCLARSRPTRPPGRPGPTSAPAGRRAARARLALAARAASTPARRGRLSGEDARPARTPARRAPRDAIAISPSGEMPEILRAVTTIGRPGISLPQRSRGPAPLALAADPTADRRPCRSPATGLPTQTACRSREAPNAWAETSRWRLVGCPPTEAPAALPIQVSRYRLPAVRAKRRTRGLRSPAEGFGAARWSARPPGRAGRV</sequence>
<evidence type="ECO:0000256" key="1">
    <source>
        <dbReference type="SAM" id="MobiDB-lite"/>
    </source>
</evidence>
<feature type="region of interest" description="Disordered" evidence="1">
    <location>
        <begin position="174"/>
        <end position="204"/>
    </location>
</feature>
<organism evidence="2 3">
    <name type="scientific">Saltatorellus ferox</name>
    <dbReference type="NCBI Taxonomy" id="2528018"/>
    <lineage>
        <taxon>Bacteria</taxon>
        <taxon>Pseudomonadati</taxon>
        <taxon>Planctomycetota</taxon>
        <taxon>Planctomycetia</taxon>
        <taxon>Planctomycetia incertae sedis</taxon>
        <taxon>Saltatorellus</taxon>
    </lineage>
</organism>
<evidence type="ECO:0000313" key="2">
    <source>
        <dbReference type="EMBL" id="QDV06623.1"/>
    </source>
</evidence>
<feature type="compositionally biased region" description="Low complexity" evidence="1">
    <location>
        <begin position="102"/>
        <end position="111"/>
    </location>
</feature>
<dbReference type="AlphaFoldDB" id="A0A518ERA8"/>
<feature type="compositionally biased region" description="Low complexity" evidence="1">
    <location>
        <begin position="19"/>
        <end position="45"/>
    </location>
</feature>
<proteinExistence type="predicted"/>
<dbReference type="EMBL" id="CP036434">
    <property type="protein sequence ID" value="QDV06623.1"/>
    <property type="molecule type" value="Genomic_DNA"/>
</dbReference>